<dbReference type="InterPro" id="IPR007842">
    <property type="entry name" value="HEPN_dom"/>
</dbReference>
<dbReference type="InterPro" id="IPR036869">
    <property type="entry name" value="J_dom_sf"/>
</dbReference>
<sequence>MLVEKDIELVRPDDVCLSVPYDCEFRPYLYNISPQDVIFADFFKKIGVKDNPTAVQYCNVLAAVYADSCDKPQLNPNQQKTVKRAVHQFFQLSKSQGNHSHVDDVKTLYLPARDGKLYPSCTLYYNDTTFETKRLEDALENKFLLLENLSECHLGRDIYEHHRLVKLLPQKFQPKMLSQFTEEKLVESHMQLCELETDCEFYGWFDRHLSSGAFRHGLICLIRAQSHGEITQEEASEMCRETFGSIQIVCCNRLETKLWLGREPLHKTATETDVFVKRGQQGCIFYLKHNNDMSPKVITDVNMTLTNEINALLGNRFASIHLLALGKLLMCDNLQDVRKTLAKYGIRDSAETESVSQQPAPGTDIPEEWHDFLDMNLLNNLEEGEYVGYSTNNKYIYAVIVEELPGHSGPYSQRYKIDIGEDEPIEVSCLDLYQIKRQKKTKGRTCTSAEASCMDLEPLAGAGPHCAQSSTTSYSSTGSLPTSIEEAKREIDKRLAEIWTLPQEEREKAIRRLYLRCHPDKNLDCQSLATEAHQYLLYRINELNNGNGRTAGSSSSRGNSDFRGFYDQWNQEARRHRNGRERFYRAHQSYNFWNHNENVPRPNREEAQRWCRQARCDLNAAYKDAGGGSTEWCLFKVHQVVEKALIAAEYKRHGQHPNSTSISALAVRVSLYNAQLKVLPQIVENLKMLGVDSKKTQYPNCHPFPHIPNGQFKSENEMLALSKASELLDKVEAYVN</sequence>
<gene>
    <name evidence="2" type="primary">LOC115588572</name>
</gene>
<dbReference type="SUPFAM" id="SSF81593">
    <property type="entry name" value="Nucleotidyltransferase substrate binding subunit/domain"/>
    <property type="match status" value="1"/>
</dbReference>
<dbReference type="Pfam" id="PF05168">
    <property type="entry name" value="HEPN"/>
    <property type="match status" value="1"/>
</dbReference>
<reference evidence="2" key="3">
    <citation type="submission" date="2025-09" db="UniProtKB">
        <authorList>
            <consortium name="Ensembl"/>
        </authorList>
    </citation>
    <scope>IDENTIFICATION</scope>
</reference>
<feature type="domain" description="HEPN" evidence="1">
    <location>
        <begin position="611"/>
        <end position="734"/>
    </location>
</feature>
<accession>A0A671Z4D3</accession>
<reference evidence="2" key="1">
    <citation type="submission" date="2021-04" db="EMBL/GenBank/DDBJ databases">
        <authorList>
            <consortium name="Wellcome Sanger Institute Data Sharing"/>
        </authorList>
    </citation>
    <scope>NUCLEOTIDE SEQUENCE [LARGE SCALE GENOMIC DNA]</scope>
</reference>
<organism evidence="2 3">
    <name type="scientific">Sparus aurata</name>
    <name type="common">Gilthead sea bream</name>
    <dbReference type="NCBI Taxonomy" id="8175"/>
    <lineage>
        <taxon>Eukaryota</taxon>
        <taxon>Metazoa</taxon>
        <taxon>Chordata</taxon>
        <taxon>Craniata</taxon>
        <taxon>Vertebrata</taxon>
        <taxon>Euteleostomi</taxon>
        <taxon>Actinopterygii</taxon>
        <taxon>Neopterygii</taxon>
        <taxon>Teleostei</taxon>
        <taxon>Neoteleostei</taxon>
        <taxon>Acanthomorphata</taxon>
        <taxon>Eupercaria</taxon>
        <taxon>Spariformes</taxon>
        <taxon>Sparidae</taxon>
        <taxon>Sparus</taxon>
    </lineage>
</organism>
<keyword evidence="3" id="KW-1185">Reference proteome</keyword>
<reference evidence="2" key="2">
    <citation type="submission" date="2025-08" db="UniProtKB">
        <authorList>
            <consortium name="Ensembl"/>
        </authorList>
    </citation>
    <scope>IDENTIFICATION</scope>
</reference>
<evidence type="ECO:0000259" key="1">
    <source>
        <dbReference type="PROSITE" id="PS50910"/>
    </source>
</evidence>
<dbReference type="Gene3D" id="1.10.287.110">
    <property type="entry name" value="DnaJ domain"/>
    <property type="match status" value="1"/>
</dbReference>
<dbReference type="SMART" id="SM00748">
    <property type="entry name" value="HEPN"/>
    <property type="match status" value="1"/>
</dbReference>
<name>A0A671Z4D3_SPAAU</name>
<dbReference type="OMA" id="HYVYAVI"/>
<evidence type="ECO:0000313" key="2">
    <source>
        <dbReference type="Ensembl" id="ENSSAUP00010069779.1"/>
    </source>
</evidence>
<dbReference type="Ensembl" id="ENSSAUT00010073042.1">
    <property type="protein sequence ID" value="ENSSAUP00010069779.1"/>
    <property type="gene ID" value="ENSSAUG00010027611.1"/>
</dbReference>
<dbReference type="Gene3D" id="1.20.120.330">
    <property type="entry name" value="Nucleotidyltransferases domain 2"/>
    <property type="match status" value="1"/>
</dbReference>
<evidence type="ECO:0000313" key="3">
    <source>
        <dbReference type="Proteomes" id="UP000472265"/>
    </source>
</evidence>
<protein>
    <recommendedName>
        <fullName evidence="1">HEPN domain-containing protein</fullName>
    </recommendedName>
</protein>
<dbReference type="Proteomes" id="UP000472265">
    <property type="component" value="Chromosome 9"/>
</dbReference>
<dbReference type="InParanoid" id="A0A671Z4D3"/>
<dbReference type="PANTHER" id="PTHR46919:SF2">
    <property type="entry name" value="SACSIN"/>
    <property type="match status" value="1"/>
</dbReference>
<dbReference type="PROSITE" id="PS50910">
    <property type="entry name" value="HEPN"/>
    <property type="match status" value="1"/>
</dbReference>
<proteinExistence type="predicted"/>
<dbReference type="PANTHER" id="PTHR46919">
    <property type="entry name" value="ZINC FINGER, C3HC4 TYPE (RING FINGER) FAMILY PROTEIN"/>
    <property type="match status" value="1"/>
</dbReference>
<dbReference type="AlphaFoldDB" id="A0A671Z4D3"/>
<dbReference type="SUPFAM" id="SSF46565">
    <property type="entry name" value="Chaperone J-domain"/>
    <property type="match status" value="1"/>
</dbReference>
<dbReference type="GeneTree" id="ENSGT00940000164866"/>